<dbReference type="SUPFAM" id="SSF48264">
    <property type="entry name" value="Cytochrome P450"/>
    <property type="match status" value="4"/>
</dbReference>
<dbReference type="Gene3D" id="1.10.630.10">
    <property type="entry name" value="Cytochrome P450"/>
    <property type="match status" value="4"/>
</dbReference>
<keyword evidence="6" id="KW-0408">Iron</keyword>
<evidence type="ECO:0000313" key="9">
    <source>
        <dbReference type="EMBL" id="KAH0915818.1"/>
    </source>
</evidence>
<dbReference type="InterPro" id="IPR002401">
    <property type="entry name" value="Cyt_P450_E_grp-I"/>
</dbReference>
<evidence type="ECO:0000256" key="2">
    <source>
        <dbReference type="ARBA" id="ARBA00010617"/>
    </source>
</evidence>
<dbReference type="PROSITE" id="PS00086">
    <property type="entry name" value="CYTOCHROME_P450"/>
    <property type="match status" value="1"/>
</dbReference>
<evidence type="ECO:0008006" key="11">
    <source>
        <dbReference type="Google" id="ProtNLM"/>
    </source>
</evidence>
<dbReference type="InterPro" id="IPR001128">
    <property type="entry name" value="Cyt_P450"/>
</dbReference>
<evidence type="ECO:0000313" key="10">
    <source>
        <dbReference type="Proteomes" id="UP000824890"/>
    </source>
</evidence>
<evidence type="ECO:0000256" key="1">
    <source>
        <dbReference type="ARBA" id="ARBA00001971"/>
    </source>
</evidence>
<protein>
    <recommendedName>
        <fullName evidence="11">Cytochrome P450</fullName>
    </recommendedName>
</protein>
<keyword evidence="3" id="KW-0349">Heme</keyword>
<feature type="transmembrane region" description="Helical" evidence="8">
    <location>
        <begin position="6"/>
        <end position="25"/>
    </location>
</feature>
<sequence length="1593" mass="183079">MASISLLEASLSLFCFLIIFCYFLNKKHSGYLVNKRSPWNWPVLGMLPALVLWSRRIDVLIRVLEKSNLTFLFKGPWFARMDALITVDPANIHHILSSNFSNYIKGPEFKEMVILSRQGFQNLSMSVTTSKIKDVLLPIFSRFSEEGTVVDLQDVFRRFMFDISLLLVSGSDPQSLSIEMPEVELAEAFEDAGEAIVSRLIIPRFLWKLQNRLGLGKEKKLIEAGATFDRVCAKYIAAKREEIRSQGIHHHDHVHSDGESHEDFLTYYIKLDTSKYELLDPSDDKFLRDTILAIIMAIRDTTSSALTWFFWLLSKNPHVEAKIRQEINTNLPKPASSQWSAIDRREFLNKLVYLHGALYETMRLYPPLPFQRKTSIESDVLPSGHIVDANSNIIFLIIALGRMRSVWGEDALEFKPARWISETGELRHEPSSKFLVFNTGPRTCSGKHLAMTSMKTIVAEILQHYDIKLVEGHKIKPKAHLNLLMKHGLRKHSGYIKKTLCYPWNWPVLGMLPTIILWYKRIDVLIWVLEKSNLTFLFKGPWLTRMDLLFTVDPANIQHILSSNFTNYIKGTEMKEIFDVYGDAIFTADGELWRNIRMSSMVMFNHQGFQNFSMSITTSKLKDVLVPLFNHYSEEGTVVDLQDVFGRFMLDTTLVAITGSDPQSLSIEMPEVEFAKALENAGDSVVYRHVIPRFLWKLQNRMGLGQEKKRIEAGATFDRICAKYIFAKREEIRSQGIHHDHDHSDGEDSIVSLIVAMRDTTSTALTWFFALLLENPNVETKIRHEINTNLPKTATSQESPWSAIDHKEFLNTLVYLHAALYEAMRLYPPIPLERKTSVNSDVLPSGHKIDANSTIIYPIYALGRMRSVWGEDALEFKPERWISETGGLRHEPSSKFLVFNSGPRSCSGKHLAMTAMKIIVVEILQNFDIKLVKGHTIEPKPPSISLFCFLIFYYFLINKHYGNLLIKKYLQSCPWNWPVLGMLPAVLMRFNRIDDAIYIIEKTNLTFLFKGPWFSRMDALITVDPANIHHILTSNFSNYVKGPEFKEIFDVYGDAIFNTDGELWKNLRMSFQVILHQQGFQNLSLSVTTSKLKDVLLPLFSHYSEEGTVVDLQDVFRRFMFDISLISITGSDPQSLSIEMPEVEFAKAFDNAGEAILFRHVIPKFLWKFQRWMGLGQEKMLLEAGATFDRICAKYIDAKREEIRSQGIDHDHDHSNGESEDVLTSYIKLDTSKYELLDPSNDKFIGETLLSFIFAGRDTTATAITWFFGLLTKNPNVEAKIRQEIITNLPEASQERSWSASDHKEYLNKLVYLHASLYEAMRLYPPIPFERKSPIKSDVLPSGHKIDANSNIIIPIYALGRMRSVWGEDAWEFKPERWISETGGLRHEPSSKFLAFNSGPRTCPGKHLAMVTMKTVVVEILQNYDINLVKGYKIEPKPRLALQMNHGLRVTLKNLWLLTHQENSTKLPLELADSWMFPGLLVRTHSRVHSLLEMIRSVCLSNYDLSLRDGEDESYMGRRRMFKPERWVSDTGELRLEPSHKFFSFNAGPRTCLVMTHLKIILVEILQYYDIEVVKGHKIEPLPGLTLHMKHGR</sequence>
<comment type="cofactor">
    <cofactor evidence="1">
        <name>heme</name>
        <dbReference type="ChEBI" id="CHEBI:30413"/>
    </cofactor>
</comment>
<name>A0ABQ8CH02_BRANA</name>
<keyword evidence="8" id="KW-0812">Transmembrane</keyword>
<dbReference type="EMBL" id="JAGKQM010000008">
    <property type="protein sequence ID" value="KAH0915818.1"/>
    <property type="molecule type" value="Genomic_DNA"/>
</dbReference>
<organism evidence="9 10">
    <name type="scientific">Brassica napus</name>
    <name type="common">Rape</name>
    <dbReference type="NCBI Taxonomy" id="3708"/>
    <lineage>
        <taxon>Eukaryota</taxon>
        <taxon>Viridiplantae</taxon>
        <taxon>Streptophyta</taxon>
        <taxon>Embryophyta</taxon>
        <taxon>Tracheophyta</taxon>
        <taxon>Spermatophyta</taxon>
        <taxon>Magnoliopsida</taxon>
        <taxon>eudicotyledons</taxon>
        <taxon>Gunneridae</taxon>
        <taxon>Pentapetalae</taxon>
        <taxon>rosids</taxon>
        <taxon>malvids</taxon>
        <taxon>Brassicales</taxon>
        <taxon>Brassicaceae</taxon>
        <taxon>Brassiceae</taxon>
        <taxon>Brassica</taxon>
    </lineage>
</organism>
<evidence type="ECO:0000256" key="7">
    <source>
        <dbReference type="ARBA" id="ARBA00023033"/>
    </source>
</evidence>
<accession>A0ABQ8CH02</accession>
<dbReference type="InterPro" id="IPR017972">
    <property type="entry name" value="Cyt_P450_CS"/>
</dbReference>
<dbReference type="Proteomes" id="UP000824890">
    <property type="component" value="Unassembled WGS sequence"/>
</dbReference>
<comment type="similarity">
    <text evidence="2">Belongs to the cytochrome P450 family.</text>
</comment>
<dbReference type="PRINTS" id="PR00385">
    <property type="entry name" value="P450"/>
</dbReference>
<evidence type="ECO:0000256" key="4">
    <source>
        <dbReference type="ARBA" id="ARBA00022723"/>
    </source>
</evidence>
<keyword evidence="5" id="KW-0560">Oxidoreductase</keyword>
<keyword evidence="8" id="KW-1133">Transmembrane helix</keyword>
<evidence type="ECO:0000256" key="8">
    <source>
        <dbReference type="SAM" id="Phobius"/>
    </source>
</evidence>
<evidence type="ECO:0000256" key="5">
    <source>
        <dbReference type="ARBA" id="ARBA00023002"/>
    </source>
</evidence>
<evidence type="ECO:0000256" key="6">
    <source>
        <dbReference type="ARBA" id="ARBA00023004"/>
    </source>
</evidence>
<keyword evidence="10" id="KW-1185">Reference proteome</keyword>
<gene>
    <name evidence="9" type="ORF">HID58_030264</name>
</gene>
<dbReference type="Pfam" id="PF00067">
    <property type="entry name" value="p450"/>
    <property type="match status" value="4"/>
</dbReference>
<reference evidence="9 10" key="1">
    <citation type="submission" date="2021-05" db="EMBL/GenBank/DDBJ databases">
        <title>Genome Assembly of Synthetic Allotetraploid Brassica napus Reveals Homoeologous Exchanges between Subgenomes.</title>
        <authorList>
            <person name="Davis J.T."/>
        </authorList>
    </citation>
    <scope>NUCLEOTIDE SEQUENCE [LARGE SCALE GENOMIC DNA]</scope>
    <source>
        <strain evidence="10">cv. Da-Ae</strain>
        <tissue evidence="9">Seedling</tissue>
    </source>
</reference>
<dbReference type="CDD" id="cd11064">
    <property type="entry name" value="CYP86A"/>
    <property type="match status" value="3"/>
</dbReference>
<dbReference type="PANTHER" id="PTHR24296">
    <property type="entry name" value="CYTOCHROME P450"/>
    <property type="match status" value="1"/>
</dbReference>
<dbReference type="PRINTS" id="PR00463">
    <property type="entry name" value="EP450I"/>
</dbReference>
<keyword evidence="7" id="KW-0503">Monooxygenase</keyword>
<proteinExistence type="inferred from homology"/>
<evidence type="ECO:0000256" key="3">
    <source>
        <dbReference type="ARBA" id="ARBA00022617"/>
    </source>
</evidence>
<keyword evidence="8" id="KW-0472">Membrane</keyword>
<keyword evidence="4" id="KW-0479">Metal-binding</keyword>
<comment type="caution">
    <text evidence="9">The sequence shown here is derived from an EMBL/GenBank/DDBJ whole genome shotgun (WGS) entry which is preliminary data.</text>
</comment>
<feature type="transmembrane region" description="Helical" evidence="8">
    <location>
        <begin position="37"/>
        <end position="54"/>
    </location>
</feature>
<dbReference type="InterPro" id="IPR036396">
    <property type="entry name" value="Cyt_P450_sf"/>
</dbReference>